<protein>
    <recommendedName>
        <fullName evidence="3">Trypsin</fullName>
    </recommendedName>
</protein>
<proteinExistence type="predicted"/>
<accession>A0ABP2II80</accession>
<reference evidence="1 2" key="1">
    <citation type="submission" date="2010-04" db="EMBL/GenBank/DDBJ databases">
        <authorList>
            <person name="Weinstock G."/>
            <person name="Sodergren E."/>
            <person name="Clifton S."/>
            <person name="Fulton L."/>
            <person name="Fulton B."/>
            <person name="Courtney L."/>
            <person name="Fronick C."/>
            <person name="Harrison M."/>
            <person name="Strong C."/>
            <person name="Farmer C."/>
            <person name="Delahaunty K."/>
            <person name="Markovic C."/>
            <person name="Hall O."/>
            <person name="Minx P."/>
            <person name="Tomlinson C."/>
            <person name="Mitreva M."/>
            <person name="Hou S."/>
            <person name="Wollam A."/>
            <person name="Pepin K.H."/>
            <person name="Johnson M."/>
            <person name="Bhonagiri V."/>
            <person name="Zhang X."/>
            <person name="Suruliraj S."/>
            <person name="Warren W."/>
            <person name="Chinwalla A."/>
            <person name="Mardis E.R."/>
            <person name="Wilson R.K."/>
        </authorList>
    </citation>
    <scope>NUCLEOTIDE SEQUENCE [LARGE SCALE GENOMIC DNA]</scope>
    <source>
        <strain evidence="1 2">DSM 20306</strain>
    </source>
</reference>
<dbReference type="Pfam" id="PF13365">
    <property type="entry name" value="Trypsin_2"/>
    <property type="match status" value="1"/>
</dbReference>
<evidence type="ECO:0000313" key="2">
    <source>
        <dbReference type="Proteomes" id="UP000006015"/>
    </source>
</evidence>
<dbReference type="EMBL" id="ADNS01000002">
    <property type="protein sequence ID" value="EFG82351.1"/>
    <property type="molecule type" value="Genomic_DNA"/>
</dbReference>
<keyword evidence="2" id="KW-1185">Reference proteome</keyword>
<dbReference type="Proteomes" id="UP000006015">
    <property type="component" value="Unassembled WGS sequence"/>
</dbReference>
<evidence type="ECO:0000313" key="1">
    <source>
        <dbReference type="EMBL" id="EFG82351.1"/>
    </source>
</evidence>
<organism evidence="1 2">
    <name type="scientific">Corynebacterium ammoniagenes DSM 20306</name>
    <dbReference type="NCBI Taxonomy" id="649754"/>
    <lineage>
        <taxon>Bacteria</taxon>
        <taxon>Bacillati</taxon>
        <taxon>Actinomycetota</taxon>
        <taxon>Actinomycetes</taxon>
        <taxon>Mycobacteriales</taxon>
        <taxon>Corynebacteriaceae</taxon>
        <taxon>Corynebacterium</taxon>
    </lineage>
</organism>
<gene>
    <name evidence="1" type="ORF">HMPREF0281_00381</name>
</gene>
<evidence type="ECO:0008006" key="3">
    <source>
        <dbReference type="Google" id="ProtNLM"/>
    </source>
</evidence>
<name>A0ABP2II80_CORAM</name>
<comment type="caution">
    <text evidence="1">The sequence shown here is derived from an EMBL/GenBank/DDBJ whole genome shotgun (WGS) entry which is preliminary data.</text>
</comment>
<sequence>MVGGVNLQTWLNGSAANLLEQPVRISNGGRYCSGMLIAPDLEATTEDISTPLVLTCAHFFRTAPLGAFNVRGHKLRQRLAAVRVIDGTDIAIALLQGSASQRQLLGVGNQFFYPGKKTATFGFGGNSTHAVVKAGTVITPSPISFSRGGHTRVRPAAIQFNTPKAIKGDSGGAVLSMRAHDSLPTINAVQSLILDPFGFNLGLATVAQLRPHKKALQQAAQSLLAINQDTKQD</sequence>
<dbReference type="SUPFAM" id="SSF50494">
    <property type="entry name" value="Trypsin-like serine proteases"/>
    <property type="match status" value="1"/>
</dbReference>
<dbReference type="InterPro" id="IPR009003">
    <property type="entry name" value="Peptidase_S1_PA"/>
</dbReference>